<comment type="caution">
    <text evidence="7">The sequence shown here is derived from an EMBL/GenBank/DDBJ whole genome shotgun (WGS) entry which is preliminary data.</text>
</comment>
<accession>A0ABD0PDR8</accession>
<keyword evidence="2" id="KW-0378">Hydrolase</keyword>
<keyword evidence="8" id="KW-1185">Reference proteome</keyword>
<dbReference type="PROSITE" id="PS00039">
    <property type="entry name" value="DEAD_ATP_HELICASE"/>
    <property type="match status" value="1"/>
</dbReference>
<evidence type="ECO:0000256" key="5">
    <source>
        <dbReference type="ARBA" id="ARBA00041970"/>
    </source>
</evidence>
<dbReference type="EMBL" id="JAMKFB020000016">
    <property type="protein sequence ID" value="KAL0172044.1"/>
    <property type="molecule type" value="Genomic_DNA"/>
</dbReference>
<keyword evidence="3" id="KW-0347">Helicase</keyword>
<evidence type="ECO:0000256" key="4">
    <source>
        <dbReference type="ARBA" id="ARBA00022840"/>
    </source>
</evidence>
<organism evidence="7 8">
    <name type="scientific">Cirrhinus mrigala</name>
    <name type="common">Mrigala</name>
    <dbReference type="NCBI Taxonomy" id="683832"/>
    <lineage>
        <taxon>Eukaryota</taxon>
        <taxon>Metazoa</taxon>
        <taxon>Chordata</taxon>
        <taxon>Craniata</taxon>
        <taxon>Vertebrata</taxon>
        <taxon>Euteleostomi</taxon>
        <taxon>Actinopterygii</taxon>
        <taxon>Neopterygii</taxon>
        <taxon>Teleostei</taxon>
        <taxon>Ostariophysi</taxon>
        <taxon>Cypriniformes</taxon>
        <taxon>Cyprinidae</taxon>
        <taxon>Labeoninae</taxon>
        <taxon>Labeonini</taxon>
        <taxon>Cirrhinus</taxon>
    </lineage>
</organism>
<evidence type="ECO:0000259" key="6">
    <source>
        <dbReference type="PROSITE" id="PS51192"/>
    </source>
</evidence>
<name>A0ABD0PDR8_CIRMR</name>
<evidence type="ECO:0000256" key="1">
    <source>
        <dbReference type="ARBA" id="ARBA00022741"/>
    </source>
</evidence>
<gene>
    <name evidence="7" type="ORF">M9458_032355</name>
</gene>
<dbReference type="PROSITE" id="PS51192">
    <property type="entry name" value="HELICASE_ATP_BIND_1"/>
    <property type="match status" value="1"/>
</dbReference>
<protein>
    <recommendedName>
        <fullName evidence="5">DEAD box protein 6</fullName>
    </recommendedName>
</protein>
<evidence type="ECO:0000313" key="7">
    <source>
        <dbReference type="EMBL" id="KAL0172044.1"/>
    </source>
</evidence>
<evidence type="ECO:0000256" key="2">
    <source>
        <dbReference type="ARBA" id="ARBA00022801"/>
    </source>
</evidence>
<feature type="domain" description="Helicase ATP-binding" evidence="6">
    <location>
        <begin position="1"/>
        <end position="89"/>
    </location>
</feature>
<dbReference type="GO" id="GO:0004386">
    <property type="term" value="F:helicase activity"/>
    <property type="evidence" value="ECO:0007669"/>
    <property type="project" value="UniProtKB-KW"/>
</dbReference>
<keyword evidence="4" id="KW-0067">ATP-binding</keyword>
<evidence type="ECO:0000313" key="8">
    <source>
        <dbReference type="Proteomes" id="UP001529510"/>
    </source>
</evidence>
<dbReference type="Pfam" id="PF00270">
    <property type="entry name" value="DEAD"/>
    <property type="match status" value="1"/>
</dbReference>
<dbReference type="InterPro" id="IPR011545">
    <property type="entry name" value="DEAD/DEAH_box_helicase_dom"/>
</dbReference>
<dbReference type="Gene3D" id="3.40.50.300">
    <property type="entry name" value="P-loop containing nucleotide triphosphate hydrolases"/>
    <property type="match status" value="1"/>
</dbReference>
<sequence>MHVFSVVHVIIATPGRILDLIKKGVAKVDRAQMVVMDEADKLLSQDFVVLIEDIISFLPKNRQILLYSATFPISVQKFMTKHLQKPYEINLMDELTLKGITQYYAYVTERQKVHCLNTLFSR</sequence>
<dbReference type="InterPro" id="IPR014001">
    <property type="entry name" value="Helicase_ATP-bd"/>
</dbReference>
<dbReference type="GO" id="GO:0005524">
    <property type="term" value="F:ATP binding"/>
    <property type="evidence" value="ECO:0007669"/>
    <property type="project" value="UniProtKB-KW"/>
</dbReference>
<proteinExistence type="predicted"/>
<dbReference type="InterPro" id="IPR027417">
    <property type="entry name" value="P-loop_NTPase"/>
</dbReference>
<dbReference type="SUPFAM" id="SSF52540">
    <property type="entry name" value="P-loop containing nucleoside triphosphate hydrolases"/>
    <property type="match status" value="1"/>
</dbReference>
<feature type="non-terminal residue" evidence="7">
    <location>
        <position position="122"/>
    </location>
</feature>
<dbReference type="PANTHER" id="PTHR47960">
    <property type="entry name" value="DEAD-BOX ATP-DEPENDENT RNA HELICASE 50"/>
    <property type="match status" value="1"/>
</dbReference>
<dbReference type="InterPro" id="IPR000629">
    <property type="entry name" value="RNA-helicase_DEAD-box_CS"/>
</dbReference>
<keyword evidence="1" id="KW-0547">Nucleotide-binding</keyword>
<dbReference type="GO" id="GO:0016787">
    <property type="term" value="F:hydrolase activity"/>
    <property type="evidence" value="ECO:0007669"/>
    <property type="project" value="UniProtKB-KW"/>
</dbReference>
<dbReference type="Proteomes" id="UP001529510">
    <property type="component" value="Unassembled WGS sequence"/>
</dbReference>
<evidence type="ECO:0000256" key="3">
    <source>
        <dbReference type="ARBA" id="ARBA00022806"/>
    </source>
</evidence>
<reference evidence="7 8" key="1">
    <citation type="submission" date="2024-05" db="EMBL/GenBank/DDBJ databases">
        <title>Genome sequencing and assembly of Indian major carp, Cirrhinus mrigala (Hamilton, 1822).</title>
        <authorList>
            <person name="Mohindra V."/>
            <person name="Chowdhury L.M."/>
            <person name="Lal K."/>
            <person name="Jena J.K."/>
        </authorList>
    </citation>
    <scope>NUCLEOTIDE SEQUENCE [LARGE SCALE GENOMIC DNA]</scope>
    <source>
        <strain evidence="7">CM1030</strain>
        <tissue evidence="7">Blood</tissue>
    </source>
</reference>
<dbReference type="AlphaFoldDB" id="A0ABD0PDR8"/>